<dbReference type="AlphaFoldDB" id="A0A1I6K6T3"/>
<dbReference type="InterPro" id="IPR058477">
    <property type="entry name" value="DUF8163"/>
</dbReference>
<dbReference type="Proteomes" id="UP000199062">
    <property type="component" value="Unassembled WGS sequence"/>
</dbReference>
<name>A0A1I6K6T3_9EURY</name>
<gene>
    <name evidence="3" type="ORF">SAMN05216559_0289</name>
</gene>
<sequence length="156" mass="15706">MMGALRTDDRLTAALTGLATLGAVAVGFLVAGVPGVLAGAALVVAWLLAPPVVVVALGQVLFAPLLPADASLATIALVEAPLAAMLLVDLTDWRAPVGTLAGAVVALAAFAGLAVAGLVWFGRLWQTAALLVPVAAVVAYGLHRYTVVTVEITDEF</sequence>
<dbReference type="EMBL" id="FOZK01000001">
    <property type="protein sequence ID" value="SFR86965.1"/>
    <property type="molecule type" value="Genomic_DNA"/>
</dbReference>
<keyword evidence="4" id="KW-1185">Reference proteome</keyword>
<feature type="transmembrane region" description="Helical" evidence="1">
    <location>
        <begin position="100"/>
        <end position="121"/>
    </location>
</feature>
<dbReference type="STRING" id="767519.SAMN05216559_0289"/>
<keyword evidence="1" id="KW-1133">Transmembrane helix</keyword>
<evidence type="ECO:0000259" key="2">
    <source>
        <dbReference type="Pfam" id="PF26496"/>
    </source>
</evidence>
<dbReference type="Pfam" id="PF26496">
    <property type="entry name" value="DUF8163"/>
    <property type="match status" value="1"/>
</dbReference>
<reference evidence="3 4" key="1">
    <citation type="submission" date="2016-10" db="EMBL/GenBank/DDBJ databases">
        <authorList>
            <person name="de Groot N.N."/>
        </authorList>
    </citation>
    <scope>NUCLEOTIDE SEQUENCE [LARGE SCALE GENOMIC DNA]</scope>
    <source>
        <strain evidence="3 4">CGMCC 1.10457</strain>
    </source>
</reference>
<feature type="domain" description="DUF8163" evidence="2">
    <location>
        <begin position="15"/>
        <end position="149"/>
    </location>
</feature>
<feature type="transmembrane region" description="Helical" evidence="1">
    <location>
        <begin position="12"/>
        <end position="31"/>
    </location>
</feature>
<accession>A0A1I6K6T3</accession>
<feature type="transmembrane region" description="Helical" evidence="1">
    <location>
        <begin position="37"/>
        <end position="58"/>
    </location>
</feature>
<evidence type="ECO:0000313" key="4">
    <source>
        <dbReference type="Proteomes" id="UP000199062"/>
    </source>
</evidence>
<proteinExistence type="predicted"/>
<protein>
    <recommendedName>
        <fullName evidence="2">DUF8163 domain-containing protein</fullName>
    </recommendedName>
</protein>
<evidence type="ECO:0000313" key="3">
    <source>
        <dbReference type="EMBL" id="SFR86965.1"/>
    </source>
</evidence>
<organism evidence="3 4">
    <name type="scientific">Halomicrobium zhouii</name>
    <dbReference type="NCBI Taxonomy" id="767519"/>
    <lineage>
        <taxon>Archaea</taxon>
        <taxon>Methanobacteriati</taxon>
        <taxon>Methanobacteriota</taxon>
        <taxon>Stenosarchaea group</taxon>
        <taxon>Halobacteria</taxon>
        <taxon>Halobacteriales</taxon>
        <taxon>Haloarculaceae</taxon>
        <taxon>Halomicrobium</taxon>
    </lineage>
</organism>
<keyword evidence="1" id="KW-0472">Membrane</keyword>
<dbReference type="RefSeq" id="WP_143117609.1">
    <property type="nucleotide sequence ID" value="NZ_FOZK01000001.1"/>
</dbReference>
<feature type="transmembrane region" description="Helical" evidence="1">
    <location>
        <begin position="128"/>
        <end position="146"/>
    </location>
</feature>
<keyword evidence="1" id="KW-0812">Transmembrane</keyword>
<evidence type="ECO:0000256" key="1">
    <source>
        <dbReference type="SAM" id="Phobius"/>
    </source>
</evidence>